<dbReference type="GO" id="GO:0000049">
    <property type="term" value="F:tRNA binding"/>
    <property type="evidence" value="ECO:0007669"/>
    <property type="project" value="UniProtKB-KW"/>
</dbReference>
<organism evidence="14">
    <name type="scientific">Cyprideis torosa</name>
    <dbReference type="NCBI Taxonomy" id="163714"/>
    <lineage>
        <taxon>Eukaryota</taxon>
        <taxon>Metazoa</taxon>
        <taxon>Ecdysozoa</taxon>
        <taxon>Arthropoda</taxon>
        <taxon>Crustacea</taxon>
        <taxon>Oligostraca</taxon>
        <taxon>Ostracoda</taxon>
        <taxon>Podocopa</taxon>
        <taxon>Podocopida</taxon>
        <taxon>Cytherocopina</taxon>
        <taxon>Cytheroidea</taxon>
        <taxon>Cytherideidae</taxon>
        <taxon>Cyprideis</taxon>
    </lineage>
</organism>
<dbReference type="EMBL" id="OB661180">
    <property type="protein sequence ID" value="CAD7227547.1"/>
    <property type="molecule type" value="Genomic_DNA"/>
</dbReference>
<dbReference type="SUPFAM" id="SSF101353">
    <property type="entry name" value="Putative anticodon-binding domain of alanyl-tRNA synthetase (AlaRS)"/>
    <property type="match status" value="1"/>
</dbReference>
<keyword evidence="6" id="KW-0547">Nucleotide-binding</keyword>
<keyword evidence="5" id="KW-0479">Metal-binding</keyword>
<keyword evidence="9" id="KW-0694">RNA-binding</keyword>
<dbReference type="PANTHER" id="PTHR11777:SF39">
    <property type="entry name" value="ALANINE--TRNA LIGASE, MITOCHONDRIAL"/>
    <property type="match status" value="1"/>
</dbReference>
<dbReference type="OrthoDB" id="2423964at2759"/>
<gene>
    <name evidence="14" type="ORF">CTOB1V02_LOCUS5451</name>
</gene>
<accession>A0A7R8WDW0</accession>
<sequence>MSKAVSSVHVRQSFKNFFHQRKHVIGRSSSIVPWNDPSLAFVNAGMNQFKRVFLGEELAPHPRLVNCQKCIRVGGKHNDLDAVGRSRRHHSFFEMLGNWSFGDYGKKEACSMAWEFLTAELGIPASNLHVTVFQGSDHFPRDEEVERIWEDIGVPRERIFARDERENFWSMGLTGPCGPCTEIHLRQSDGKELELWNIVFMGWDKQLGDGIPTFSKLGSFCIDTGLGLERLVATLEGGDSNYDTDLFQPILRRLQELTGGPSYSGLFANSAATGDEQPSDLSKDEAYRLIADHARMVTVALSDGMFPDACQKLRHVIWRAFHRLEKQFDVDAGSTANILIELSKVVESILSPEYPEISRSRRIQEILVHEEMVYRRLNSRAQELRPHLPKRVAETLELDKIHECPGILEAIADVNRIIKAGELKTRVDGSQYVPPETLGRLHRSYNVSMEKLFAILDWKSLDYDPTGWHIEDAKQEAVPLADPFLSAALAFEKVASNDQSQSPTEDDWKYQATWTSDGKVRIEPLRCTVVFAQPIRDDQLEDGRVINAGDNG</sequence>
<keyword evidence="11" id="KW-0030">Aminoacyl-tRNA synthetase</keyword>
<dbReference type="GO" id="GO:0005739">
    <property type="term" value="C:mitochondrion"/>
    <property type="evidence" value="ECO:0007669"/>
    <property type="project" value="TreeGrafter"/>
</dbReference>
<comment type="catalytic activity">
    <reaction evidence="13">
        <text>tRNA(Ala) + L-alanine + ATP = L-alanyl-tRNA(Ala) + AMP + diphosphate</text>
        <dbReference type="Rhea" id="RHEA:12540"/>
        <dbReference type="Rhea" id="RHEA-COMP:9657"/>
        <dbReference type="Rhea" id="RHEA-COMP:9923"/>
        <dbReference type="ChEBI" id="CHEBI:30616"/>
        <dbReference type="ChEBI" id="CHEBI:33019"/>
        <dbReference type="ChEBI" id="CHEBI:57972"/>
        <dbReference type="ChEBI" id="CHEBI:78442"/>
        <dbReference type="ChEBI" id="CHEBI:78497"/>
        <dbReference type="ChEBI" id="CHEBI:456215"/>
        <dbReference type="EC" id="6.1.1.7"/>
    </reaction>
</comment>
<dbReference type="InterPro" id="IPR018164">
    <property type="entry name" value="Ala-tRNA-synth_IIc_N"/>
</dbReference>
<dbReference type="InterPro" id="IPR045864">
    <property type="entry name" value="aa-tRNA-synth_II/BPL/LPL"/>
</dbReference>
<evidence type="ECO:0000256" key="13">
    <source>
        <dbReference type="ARBA" id="ARBA00048300"/>
    </source>
</evidence>
<dbReference type="InterPro" id="IPR002318">
    <property type="entry name" value="Ala-tRNA-lgiase_IIc"/>
</dbReference>
<evidence type="ECO:0000256" key="9">
    <source>
        <dbReference type="ARBA" id="ARBA00022884"/>
    </source>
</evidence>
<evidence type="ECO:0000313" key="14">
    <source>
        <dbReference type="EMBL" id="CAD7227547.1"/>
    </source>
</evidence>
<dbReference type="Gene3D" id="3.30.930.10">
    <property type="entry name" value="Bira Bifunctional Protein, Domain 2"/>
    <property type="match status" value="1"/>
</dbReference>
<keyword evidence="4" id="KW-0436">Ligase</keyword>
<dbReference type="SUPFAM" id="SSF55681">
    <property type="entry name" value="Class II aaRS and biotin synthetases"/>
    <property type="match status" value="1"/>
</dbReference>
<comment type="similarity">
    <text evidence="1">Belongs to the class-II aminoacyl-tRNA synthetase family.</text>
</comment>
<dbReference type="InterPro" id="IPR050058">
    <property type="entry name" value="Ala-tRNA_ligase"/>
</dbReference>
<dbReference type="EC" id="6.1.1.7" evidence="2"/>
<evidence type="ECO:0000256" key="11">
    <source>
        <dbReference type="ARBA" id="ARBA00023146"/>
    </source>
</evidence>
<evidence type="ECO:0000256" key="10">
    <source>
        <dbReference type="ARBA" id="ARBA00022917"/>
    </source>
</evidence>
<dbReference type="InterPro" id="IPR018162">
    <property type="entry name" value="Ala-tRNA-ligase_IIc_anticod-bd"/>
</dbReference>
<dbReference type="GO" id="GO:0046872">
    <property type="term" value="F:metal ion binding"/>
    <property type="evidence" value="ECO:0007669"/>
    <property type="project" value="UniProtKB-KW"/>
</dbReference>
<evidence type="ECO:0000256" key="3">
    <source>
        <dbReference type="ARBA" id="ARBA00022555"/>
    </source>
</evidence>
<dbReference type="GO" id="GO:0006419">
    <property type="term" value="P:alanyl-tRNA aminoacylation"/>
    <property type="evidence" value="ECO:0007669"/>
    <property type="project" value="InterPro"/>
</dbReference>
<dbReference type="GO" id="GO:0005524">
    <property type="term" value="F:ATP binding"/>
    <property type="evidence" value="ECO:0007669"/>
    <property type="project" value="UniProtKB-KW"/>
</dbReference>
<dbReference type="CDD" id="cd00673">
    <property type="entry name" value="AlaRS_core"/>
    <property type="match status" value="1"/>
</dbReference>
<dbReference type="FunFam" id="3.30.930.10:FF:000011">
    <property type="entry name" value="Alanine--tRNA ligase, cytoplasmic"/>
    <property type="match status" value="1"/>
</dbReference>
<dbReference type="PROSITE" id="PS50860">
    <property type="entry name" value="AA_TRNA_LIGASE_II_ALA"/>
    <property type="match status" value="1"/>
</dbReference>
<evidence type="ECO:0000256" key="4">
    <source>
        <dbReference type="ARBA" id="ARBA00022598"/>
    </source>
</evidence>
<dbReference type="AlphaFoldDB" id="A0A7R8WDW0"/>
<dbReference type="GO" id="GO:0002161">
    <property type="term" value="F:aminoacyl-tRNA deacylase activity"/>
    <property type="evidence" value="ECO:0007669"/>
    <property type="project" value="TreeGrafter"/>
</dbReference>
<evidence type="ECO:0000256" key="2">
    <source>
        <dbReference type="ARBA" id="ARBA00013168"/>
    </source>
</evidence>
<dbReference type="Pfam" id="PF01411">
    <property type="entry name" value="tRNA-synt_2c"/>
    <property type="match status" value="1"/>
</dbReference>
<dbReference type="GO" id="GO:0004813">
    <property type="term" value="F:alanine-tRNA ligase activity"/>
    <property type="evidence" value="ECO:0007669"/>
    <property type="project" value="UniProtKB-EC"/>
</dbReference>
<evidence type="ECO:0000256" key="6">
    <source>
        <dbReference type="ARBA" id="ARBA00022741"/>
    </source>
</evidence>
<reference evidence="14" key="1">
    <citation type="submission" date="2020-11" db="EMBL/GenBank/DDBJ databases">
        <authorList>
            <person name="Tran Van P."/>
        </authorList>
    </citation>
    <scope>NUCLEOTIDE SEQUENCE</scope>
</reference>
<dbReference type="PANTHER" id="PTHR11777">
    <property type="entry name" value="ALANYL-TRNA SYNTHETASE"/>
    <property type="match status" value="1"/>
</dbReference>
<dbReference type="PRINTS" id="PR00980">
    <property type="entry name" value="TRNASYNTHALA"/>
</dbReference>
<keyword evidence="10" id="KW-0648">Protein biosynthesis</keyword>
<evidence type="ECO:0000256" key="12">
    <source>
        <dbReference type="ARBA" id="ARBA00032577"/>
    </source>
</evidence>
<protein>
    <recommendedName>
        <fullName evidence="2">alanine--tRNA ligase</fullName>
        <ecNumber evidence="2">6.1.1.7</ecNumber>
    </recommendedName>
    <alternativeName>
        <fullName evidence="12">Alanyl-tRNA synthetase</fullName>
    </alternativeName>
</protein>
<evidence type="ECO:0000256" key="8">
    <source>
        <dbReference type="ARBA" id="ARBA00022840"/>
    </source>
</evidence>
<name>A0A7R8WDW0_9CRUS</name>
<evidence type="ECO:0000256" key="7">
    <source>
        <dbReference type="ARBA" id="ARBA00022833"/>
    </source>
</evidence>
<evidence type="ECO:0000256" key="5">
    <source>
        <dbReference type="ARBA" id="ARBA00022723"/>
    </source>
</evidence>
<evidence type="ECO:0000256" key="1">
    <source>
        <dbReference type="ARBA" id="ARBA00008226"/>
    </source>
</evidence>
<dbReference type="InterPro" id="IPR018165">
    <property type="entry name" value="Ala-tRNA-synth_IIc_core"/>
</dbReference>
<keyword evidence="8" id="KW-0067">ATP-binding</keyword>
<keyword evidence="7" id="KW-0862">Zinc</keyword>
<keyword evidence="3" id="KW-0820">tRNA-binding</keyword>
<proteinExistence type="inferred from homology"/>